<keyword evidence="3" id="KW-1185">Reference proteome</keyword>
<dbReference type="Proteomes" id="UP000002051">
    <property type="component" value="Chromosome 3"/>
</dbReference>
<dbReference type="HOGENOM" id="CLU_3090232_0_0_1"/>
<organism evidence="1 3">
    <name type="scientific">Medicago truncatula</name>
    <name type="common">Barrel medic</name>
    <name type="synonym">Medicago tribuloides</name>
    <dbReference type="NCBI Taxonomy" id="3880"/>
    <lineage>
        <taxon>Eukaryota</taxon>
        <taxon>Viridiplantae</taxon>
        <taxon>Streptophyta</taxon>
        <taxon>Embryophyta</taxon>
        <taxon>Tracheophyta</taxon>
        <taxon>Spermatophyta</taxon>
        <taxon>Magnoliopsida</taxon>
        <taxon>eudicotyledons</taxon>
        <taxon>Gunneridae</taxon>
        <taxon>Pentapetalae</taxon>
        <taxon>rosids</taxon>
        <taxon>fabids</taxon>
        <taxon>Fabales</taxon>
        <taxon>Fabaceae</taxon>
        <taxon>Papilionoideae</taxon>
        <taxon>50 kb inversion clade</taxon>
        <taxon>NPAAA clade</taxon>
        <taxon>Hologalegina</taxon>
        <taxon>IRL clade</taxon>
        <taxon>Trifolieae</taxon>
        <taxon>Medicago</taxon>
    </lineage>
</organism>
<dbReference type="PaxDb" id="3880-AES68367"/>
<proteinExistence type="predicted"/>
<dbReference type="EnsemblPlants" id="AES68367">
    <property type="protein sequence ID" value="AES68367"/>
    <property type="gene ID" value="MTR_3g007450"/>
</dbReference>
<protein>
    <submittedName>
        <fullName evidence="1 2">Uncharacterized protein</fullName>
    </submittedName>
</protein>
<dbReference type="EMBL" id="CM001219">
    <property type="protein sequence ID" value="AES68367.1"/>
    <property type="molecule type" value="Genomic_DNA"/>
</dbReference>
<reference evidence="1 3" key="2">
    <citation type="journal article" date="2014" name="BMC Genomics">
        <title>An improved genome release (version Mt4.0) for the model legume Medicago truncatula.</title>
        <authorList>
            <person name="Tang H."/>
            <person name="Krishnakumar V."/>
            <person name="Bidwell S."/>
            <person name="Rosen B."/>
            <person name="Chan A."/>
            <person name="Zhou S."/>
            <person name="Gentzbittel L."/>
            <person name="Childs K.L."/>
            <person name="Yandell M."/>
            <person name="Gundlach H."/>
            <person name="Mayer K.F."/>
            <person name="Schwartz D.C."/>
            <person name="Town C.D."/>
        </authorList>
    </citation>
    <scope>GENOME REANNOTATION</scope>
    <source>
        <strain evidence="2 3">cv. Jemalong A17</strain>
    </source>
</reference>
<evidence type="ECO:0000313" key="1">
    <source>
        <dbReference type="EMBL" id="AES68367.1"/>
    </source>
</evidence>
<evidence type="ECO:0000313" key="2">
    <source>
        <dbReference type="EnsemblPlants" id="AES68367"/>
    </source>
</evidence>
<gene>
    <name evidence="1" type="ordered locus">MTR_3g007450</name>
</gene>
<dbReference type="AlphaFoldDB" id="G7IV94"/>
<reference evidence="2" key="3">
    <citation type="submission" date="2015-04" db="UniProtKB">
        <authorList>
            <consortium name="EnsemblPlants"/>
        </authorList>
    </citation>
    <scope>IDENTIFICATION</scope>
    <source>
        <strain evidence="2">cv. Jemalong A17</strain>
    </source>
</reference>
<reference evidence="1 3" key="1">
    <citation type="journal article" date="2011" name="Nature">
        <title>The Medicago genome provides insight into the evolution of rhizobial symbioses.</title>
        <authorList>
            <person name="Young N.D."/>
            <person name="Debelle F."/>
            <person name="Oldroyd G.E."/>
            <person name="Geurts R."/>
            <person name="Cannon S.B."/>
            <person name="Udvardi M.K."/>
            <person name="Benedito V.A."/>
            <person name="Mayer K.F."/>
            <person name="Gouzy J."/>
            <person name="Schoof H."/>
            <person name="Van de Peer Y."/>
            <person name="Proost S."/>
            <person name="Cook D.R."/>
            <person name="Meyers B.C."/>
            <person name="Spannagl M."/>
            <person name="Cheung F."/>
            <person name="De Mita S."/>
            <person name="Krishnakumar V."/>
            <person name="Gundlach H."/>
            <person name="Zhou S."/>
            <person name="Mudge J."/>
            <person name="Bharti A.K."/>
            <person name="Murray J.D."/>
            <person name="Naoumkina M.A."/>
            <person name="Rosen B."/>
            <person name="Silverstein K.A."/>
            <person name="Tang H."/>
            <person name="Rombauts S."/>
            <person name="Zhao P.X."/>
            <person name="Zhou P."/>
            <person name="Barbe V."/>
            <person name="Bardou P."/>
            <person name="Bechner M."/>
            <person name="Bellec A."/>
            <person name="Berger A."/>
            <person name="Berges H."/>
            <person name="Bidwell S."/>
            <person name="Bisseling T."/>
            <person name="Choisne N."/>
            <person name="Couloux A."/>
            <person name="Denny R."/>
            <person name="Deshpande S."/>
            <person name="Dai X."/>
            <person name="Doyle J.J."/>
            <person name="Dudez A.M."/>
            <person name="Farmer A.D."/>
            <person name="Fouteau S."/>
            <person name="Franken C."/>
            <person name="Gibelin C."/>
            <person name="Gish J."/>
            <person name="Goldstein S."/>
            <person name="Gonzalez A.J."/>
            <person name="Green P.J."/>
            <person name="Hallab A."/>
            <person name="Hartog M."/>
            <person name="Hua A."/>
            <person name="Humphray S.J."/>
            <person name="Jeong D.H."/>
            <person name="Jing Y."/>
            <person name="Jocker A."/>
            <person name="Kenton S.M."/>
            <person name="Kim D.J."/>
            <person name="Klee K."/>
            <person name="Lai H."/>
            <person name="Lang C."/>
            <person name="Lin S."/>
            <person name="Macmil S.L."/>
            <person name="Magdelenat G."/>
            <person name="Matthews L."/>
            <person name="McCorrison J."/>
            <person name="Monaghan E.L."/>
            <person name="Mun J.H."/>
            <person name="Najar F.Z."/>
            <person name="Nicholson C."/>
            <person name="Noirot C."/>
            <person name="O'Bleness M."/>
            <person name="Paule C.R."/>
            <person name="Poulain J."/>
            <person name="Prion F."/>
            <person name="Qin B."/>
            <person name="Qu C."/>
            <person name="Retzel E.F."/>
            <person name="Riddle C."/>
            <person name="Sallet E."/>
            <person name="Samain S."/>
            <person name="Samson N."/>
            <person name="Sanders I."/>
            <person name="Saurat O."/>
            <person name="Scarpelli C."/>
            <person name="Schiex T."/>
            <person name="Segurens B."/>
            <person name="Severin A.J."/>
            <person name="Sherrier D.J."/>
            <person name="Shi R."/>
            <person name="Sims S."/>
            <person name="Singer S.R."/>
            <person name="Sinharoy S."/>
            <person name="Sterck L."/>
            <person name="Viollet A."/>
            <person name="Wang B.B."/>
            <person name="Wang K."/>
            <person name="Wang M."/>
            <person name="Wang X."/>
            <person name="Warfsmann J."/>
            <person name="Weissenbach J."/>
            <person name="White D.D."/>
            <person name="White J.D."/>
            <person name="Wiley G.B."/>
            <person name="Wincker P."/>
            <person name="Xing Y."/>
            <person name="Yang L."/>
            <person name="Yao Z."/>
            <person name="Ying F."/>
            <person name="Zhai J."/>
            <person name="Zhou L."/>
            <person name="Zuber A."/>
            <person name="Denarie J."/>
            <person name="Dixon R.A."/>
            <person name="May G.D."/>
            <person name="Schwartz D.C."/>
            <person name="Rogers J."/>
            <person name="Quetier F."/>
            <person name="Town C.D."/>
            <person name="Roe B.A."/>
        </authorList>
    </citation>
    <scope>NUCLEOTIDE SEQUENCE [LARGE SCALE GENOMIC DNA]</scope>
    <source>
        <strain evidence="1">A17</strain>
        <strain evidence="2 3">cv. Jemalong A17</strain>
    </source>
</reference>
<name>G7IV94_MEDTR</name>
<sequence>MSYSSAMSFDIEKFDGITNFGLWKVQVKGVLIQSGLHKALKCGMSVIQREIV</sequence>
<accession>G7IV94</accession>
<evidence type="ECO:0000313" key="3">
    <source>
        <dbReference type="Proteomes" id="UP000002051"/>
    </source>
</evidence>